<keyword evidence="3" id="KW-1185">Reference proteome</keyword>
<dbReference type="Gene3D" id="1.10.8.530">
    <property type="entry name" value="DNA polymerase alpha-primase, subunit B, N-terminal domain"/>
    <property type="match status" value="1"/>
</dbReference>
<dbReference type="EMBL" id="CAXKWB010004024">
    <property type="protein sequence ID" value="CAL4071665.1"/>
    <property type="molecule type" value="Genomic_DNA"/>
</dbReference>
<dbReference type="InterPro" id="IPR013627">
    <property type="entry name" value="Pol_alpha_B_N"/>
</dbReference>
<protein>
    <recommendedName>
        <fullName evidence="1">DNA polymerase alpha subunit B N-terminal domain-containing protein</fullName>
    </recommendedName>
</protein>
<dbReference type="AlphaFoldDB" id="A0AAV2Q526"/>
<name>A0AAV2Q526_MEGNR</name>
<feature type="domain" description="DNA polymerase alpha subunit B N-terminal" evidence="1">
    <location>
        <begin position="7"/>
        <end position="74"/>
    </location>
</feature>
<feature type="non-terminal residue" evidence="2">
    <location>
        <position position="122"/>
    </location>
</feature>
<gene>
    <name evidence="2" type="ORF">MNOR_LOCUS8615</name>
</gene>
<reference evidence="2 3" key="1">
    <citation type="submission" date="2024-05" db="EMBL/GenBank/DDBJ databases">
        <authorList>
            <person name="Wallberg A."/>
        </authorList>
    </citation>
    <scope>NUCLEOTIDE SEQUENCE [LARGE SCALE GENOMIC DNA]</scope>
</reference>
<dbReference type="InterPro" id="IPR043034">
    <property type="entry name" value="DNA_pol_alpha_B_N_sf"/>
</dbReference>
<accession>A0AAV2Q526</accession>
<dbReference type="Proteomes" id="UP001497623">
    <property type="component" value="Unassembled WGS sequence"/>
</dbReference>
<dbReference type="Pfam" id="PF08418">
    <property type="entry name" value="Pol_alpha_B_N"/>
    <property type="match status" value="1"/>
</dbReference>
<evidence type="ECO:0000313" key="3">
    <source>
        <dbReference type="Proteomes" id="UP001497623"/>
    </source>
</evidence>
<evidence type="ECO:0000259" key="1">
    <source>
        <dbReference type="Pfam" id="PF08418"/>
    </source>
</evidence>
<comment type="caution">
    <text evidence="2">The sequence shown here is derived from an EMBL/GenBank/DDBJ whole genome shotgun (WGS) entry which is preliminary data.</text>
</comment>
<evidence type="ECO:0000313" key="2">
    <source>
        <dbReference type="EMBL" id="CAL4071665.1"/>
    </source>
</evidence>
<proteinExistence type="predicted"/>
<organism evidence="2 3">
    <name type="scientific">Meganyctiphanes norvegica</name>
    <name type="common">Northern krill</name>
    <name type="synonym">Thysanopoda norvegica</name>
    <dbReference type="NCBI Taxonomy" id="48144"/>
    <lineage>
        <taxon>Eukaryota</taxon>
        <taxon>Metazoa</taxon>
        <taxon>Ecdysozoa</taxon>
        <taxon>Arthropoda</taxon>
        <taxon>Crustacea</taxon>
        <taxon>Multicrustacea</taxon>
        <taxon>Malacostraca</taxon>
        <taxon>Eumalacostraca</taxon>
        <taxon>Eucarida</taxon>
        <taxon>Euphausiacea</taxon>
        <taxon>Euphausiidae</taxon>
        <taxon>Meganyctiphanes</taxon>
    </lineage>
</organism>
<sequence>MKGTTAEQILEDFDTFGITLEGEQLLQKCLELCSQYSVTGEQIACCWLGFSNNNGYDNITLENLEHFEREELAKKKKTTSTVKKSDTFPIYDASTIDEFNGNLDEDLLAAYGAKLGTPSSNK</sequence>